<dbReference type="RefSeq" id="WP_214096476.1">
    <property type="nucleotide sequence ID" value="NZ_CAJNOB010000056.1"/>
</dbReference>
<sequence>MIVKGVGPGRNGHRRGLVGWVCDSKVGVILVEERDRLMRFGLEYREVPLAGYS</sequence>
<dbReference type="AlphaFoldDB" id="A0A8J2BQL4"/>
<gene>
    <name evidence="1" type="ORF">MPNT_60130</name>
</gene>
<name>A0A8J2BQL4_9BACT</name>
<evidence type="ECO:0000313" key="1">
    <source>
        <dbReference type="EMBL" id="CAF0703892.1"/>
    </source>
</evidence>
<protein>
    <submittedName>
        <fullName evidence="1">Uncharacterized protein</fullName>
    </submittedName>
</protein>
<evidence type="ECO:0000313" key="2">
    <source>
        <dbReference type="Proteomes" id="UP000663859"/>
    </source>
</evidence>
<organism evidence="1 2">
    <name type="scientific">Candidatus Methylacidithermus pantelleriae</name>
    <dbReference type="NCBI Taxonomy" id="2744239"/>
    <lineage>
        <taxon>Bacteria</taxon>
        <taxon>Pseudomonadati</taxon>
        <taxon>Verrucomicrobiota</taxon>
        <taxon>Methylacidiphilae</taxon>
        <taxon>Methylacidiphilales</taxon>
        <taxon>Methylacidiphilaceae</taxon>
        <taxon>Candidatus Methylacidithermus</taxon>
    </lineage>
</organism>
<dbReference type="EMBL" id="CAJNOB010000056">
    <property type="protein sequence ID" value="CAF0703892.1"/>
    <property type="molecule type" value="Genomic_DNA"/>
</dbReference>
<dbReference type="Proteomes" id="UP000663859">
    <property type="component" value="Unassembled WGS sequence"/>
</dbReference>
<keyword evidence="2" id="KW-1185">Reference proteome</keyword>
<proteinExistence type="predicted"/>
<comment type="caution">
    <text evidence="1">The sequence shown here is derived from an EMBL/GenBank/DDBJ whole genome shotgun (WGS) entry which is preliminary data.</text>
</comment>
<accession>A0A8J2BQL4</accession>
<reference evidence="1" key="1">
    <citation type="submission" date="2021-02" db="EMBL/GenBank/DDBJ databases">
        <authorList>
            <person name="Cremers G."/>
            <person name="Picone N."/>
        </authorList>
    </citation>
    <scope>NUCLEOTIDE SEQUENCE</scope>
    <source>
        <strain evidence="1">PQ17</strain>
    </source>
</reference>